<dbReference type="Proteomes" id="UP001180536">
    <property type="component" value="Unassembled WGS sequence"/>
</dbReference>
<reference evidence="1 2" key="1">
    <citation type="submission" date="2023-07" db="EMBL/GenBank/DDBJ databases">
        <title>Sorghum-associated microbial communities from plants grown in Nebraska, USA.</title>
        <authorList>
            <person name="Schachtman D."/>
        </authorList>
    </citation>
    <scope>NUCLEOTIDE SEQUENCE [LARGE SCALE GENOMIC DNA]</scope>
    <source>
        <strain evidence="1 2">BE310</strain>
    </source>
</reference>
<keyword evidence="2" id="KW-1185">Reference proteome</keyword>
<name>A0ABU1Z4I6_9BURK</name>
<gene>
    <name evidence="1" type="ORF">J2X16_000002</name>
</gene>
<organism evidence="1 2">
    <name type="scientific">Pelomonas aquatica</name>
    <dbReference type="NCBI Taxonomy" id="431058"/>
    <lineage>
        <taxon>Bacteria</taxon>
        <taxon>Pseudomonadati</taxon>
        <taxon>Pseudomonadota</taxon>
        <taxon>Betaproteobacteria</taxon>
        <taxon>Burkholderiales</taxon>
        <taxon>Sphaerotilaceae</taxon>
        <taxon>Roseateles</taxon>
    </lineage>
</organism>
<protein>
    <submittedName>
        <fullName evidence="1">Uncharacterized protein</fullName>
    </submittedName>
</protein>
<dbReference type="EMBL" id="JAVDXQ010000001">
    <property type="protein sequence ID" value="MDR7294681.1"/>
    <property type="molecule type" value="Genomic_DNA"/>
</dbReference>
<evidence type="ECO:0000313" key="1">
    <source>
        <dbReference type="EMBL" id="MDR7294681.1"/>
    </source>
</evidence>
<dbReference type="RefSeq" id="WP_310340194.1">
    <property type="nucleotide sequence ID" value="NZ_JAVDXQ010000001.1"/>
</dbReference>
<evidence type="ECO:0000313" key="2">
    <source>
        <dbReference type="Proteomes" id="UP001180536"/>
    </source>
</evidence>
<comment type="caution">
    <text evidence="1">The sequence shown here is derived from an EMBL/GenBank/DDBJ whole genome shotgun (WGS) entry which is preliminary data.</text>
</comment>
<accession>A0ABU1Z4I6</accession>
<proteinExistence type="predicted"/>
<sequence>MSQRIARKRLCRLLVIFEPERRMVSRSLALLQAGFWPLILAAVGWRTNGLAAFGYPEHDLMHILRTQI</sequence>